<dbReference type="Gene3D" id="2.130.10.10">
    <property type="entry name" value="YVTN repeat-like/Quinoprotein amine dehydrogenase"/>
    <property type="match status" value="1"/>
</dbReference>
<dbReference type="PANTHER" id="PTHR32303">
    <property type="entry name" value="QUINOPROTEIN ALCOHOL DEHYDROGENASE (CYTOCHROME C)"/>
    <property type="match status" value="1"/>
</dbReference>
<dbReference type="SUPFAM" id="SSF50998">
    <property type="entry name" value="Quinoprotein alcohol dehydrogenase-like"/>
    <property type="match status" value="1"/>
</dbReference>
<evidence type="ECO:0000313" key="2">
    <source>
        <dbReference type="Proteomes" id="UP000236630"/>
    </source>
</evidence>
<dbReference type="InterPro" id="IPR015943">
    <property type="entry name" value="WD40/YVTN_repeat-like_dom_sf"/>
</dbReference>
<proteinExistence type="predicted"/>
<reference evidence="1 2" key="1">
    <citation type="journal article" date="2017" name="Front. Genet.">
        <title>Draft sequencing of the heterozygous diploid genome of Satsuma (Citrus unshiu Marc.) using a hybrid assembly approach.</title>
        <authorList>
            <person name="Shimizu T."/>
            <person name="Tanizawa Y."/>
            <person name="Mochizuki T."/>
            <person name="Nagasaki H."/>
            <person name="Yoshioka T."/>
            <person name="Toyoda A."/>
            <person name="Fujiyama A."/>
            <person name="Kaminuma E."/>
            <person name="Nakamura Y."/>
        </authorList>
    </citation>
    <scope>NUCLEOTIDE SEQUENCE [LARGE SCALE GENOMIC DNA]</scope>
    <source>
        <strain evidence="2">cv. Miyagawa wase</strain>
    </source>
</reference>
<accession>A0A2H5QB92</accession>
<gene>
    <name evidence="1" type="ORF">CUMW_213530</name>
</gene>
<evidence type="ECO:0000313" key="1">
    <source>
        <dbReference type="EMBL" id="GAY61894.1"/>
    </source>
</evidence>
<keyword evidence="2" id="KW-1185">Reference proteome</keyword>
<organism evidence="1 2">
    <name type="scientific">Citrus unshiu</name>
    <name type="common">Satsuma mandarin</name>
    <name type="synonym">Citrus nobilis var. unshiu</name>
    <dbReference type="NCBI Taxonomy" id="55188"/>
    <lineage>
        <taxon>Eukaryota</taxon>
        <taxon>Viridiplantae</taxon>
        <taxon>Streptophyta</taxon>
        <taxon>Embryophyta</taxon>
        <taxon>Tracheophyta</taxon>
        <taxon>Spermatophyta</taxon>
        <taxon>Magnoliopsida</taxon>
        <taxon>eudicotyledons</taxon>
        <taxon>Gunneridae</taxon>
        <taxon>Pentapetalae</taxon>
        <taxon>rosids</taxon>
        <taxon>malvids</taxon>
        <taxon>Sapindales</taxon>
        <taxon>Rutaceae</taxon>
        <taxon>Aurantioideae</taxon>
        <taxon>Citrus</taxon>
    </lineage>
</organism>
<comment type="caution">
    <text evidence="1">The sequence shown here is derived from an EMBL/GenBank/DDBJ whole genome shotgun (WGS) entry which is preliminary data.</text>
</comment>
<feature type="non-terminal residue" evidence="1">
    <location>
        <position position="188"/>
    </location>
</feature>
<protein>
    <submittedName>
        <fullName evidence="1">Uncharacterized protein</fullName>
    </submittedName>
</protein>
<dbReference type="STRING" id="55188.A0A2H5QB92"/>
<name>A0A2H5QB92_CITUN</name>
<dbReference type="Proteomes" id="UP000236630">
    <property type="component" value="Unassembled WGS sequence"/>
</dbReference>
<dbReference type="PANTHER" id="PTHR32303:SF10">
    <property type="entry name" value="OUTER MEMBRANE PROTEIN ASSEMBLY FACTOR BAMB"/>
    <property type="match status" value="1"/>
</dbReference>
<dbReference type="AlphaFoldDB" id="A0A2H5QB92"/>
<dbReference type="EMBL" id="BDQV01000286">
    <property type="protein sequence ID" value="GAY61894.1"/>
    <property type="molecule type" value="Genomic_DNA"/>
</dbReference>
<dbReference type="InterPro" id="IPR011047">
    <property type="entry name" value="Quinoprotein_ADH-like_sf"/>
</dbReference>
<sequence length="188" mass="20505">MSNLMQSCGKLTCCLITKAREEHTLEQQSGEAAHQLILAEITFTLPLATYTRLLTRQNARKNKIIKQYPLVLLMNEAGPSGPGGKGIWGAVTDEKRIYINIANFEEKNFVLTQSKKNTSRTFTAYGPVGVANDVVFAGSTHPEGPIYAMDAKTGKNLWLYETRAAVYGGMSVSGGCIYLSNGYTVSLS</sequence>